<keyword evidence="1" id="KW-0812">Transmembrane</keyword>
<feature type="transmembrane region" description="Helical" evidence="1">
    <location>
        <begin position="122"/>
        <end position="141"/>
    </location>
</feature>
<evidence type="ECO:0000313" key="2">
    <source>
        <dbReference type="EMBL" id="NPU65336.1"/>
    </source>
</evidence>
<accession>A0ABX2CAR6</accession>
<reference evidence="2" key="1">
    <citation type="submission" date="2020-05" db="EMBL/GenBank/DDBJ databases">
        <title>Nod-independent and nitrogen-fixing Bradyrhizobium aeschynomene sp. nov. isolated from nodules of Aeschynomene indica.</title>
        <authorList>
            <person name="Zhang Z."/>
        </authorList>
    </citation>
    <scope>NUCLEOTIDE SEQUENCE</scope>
    <source>
        <strain evidence="2">83012</strain>
    </source>
</reference>
<dbReference type="EMBL" id="JABFDN010000002">
    <property type="protein sequence ID" value="NPU65336.1"/>
    <property type="molecule type" value="Genomic_DNA"/>
</dbReference>
<evidence type="ECO:0000313" key="3">
    <source>
        <dbReference type="Proteomes" id="UP000886476"/>
    </source>
</evidence>
<gene>
    <name evidence="2" type="ORF">HL667_10045</name>
</gene>
<evidence type="ECO:0000256" key="1">
    <source>
        <dbReference type="SAM" id="Phobius"/>
    </source>
</evidence>
<feature type="transmembrane region" description="Helical" evidence="1">
    <location>
        <begin position="203"/>
        <end position="230"/>
    </location>
</feature>
<dbReference type="Proteomes" id="UP000886476">
    <property type="component" value="Unassembled WGS sequence"/>
</dbReference>
<feature type="transmembrane region" description="Helical" evidence="1">
    <location>
        <begin position="174"/>
        <end position="191"/>
    </location>
</feature>
<sequence length="238" mass="24760">MHSQVQYLPITPAFFALLVLAFGVLIVLIQLGILRYAYMKLGVSSGTAMLLLLGSLVGSYFNIPITMLPGQVARSGEIIDFFGMQYVVPLVHQWPGTLLAVNVGGAVIPTIMSSYLVLRYQLWLRAAIAVLVIAVIIHAMATPVQGVGIAVPVFAPVVVTAILAFLLSREYAAPLAYIGGSMGTLVGADLMNLDKIGSLGAPVASIGGAGTFDGVFLTGILAVLLAGLAAPSRPGLAR</sequence>
<feature type="transmembrane region" description="Helical" evidence="1">
    <location>
        <begin position="12"/>
        <end position="34"/>
    </location>
</feature>
<feature type="transmembrane region" description="Helical" evidence="1">
    <location>
        <begin position="41"/>
        <end position="61"/>
    </location>
</feature>
<proteinExistence type="predicted"/>
<comment type="caution">
    <text evidence="2">The sequence shown here is derived from an EMBL/GenBank/DDBJ whole genome shotgun (WGS) entry which is preliminary data.</text>
</comment>
<dbReference type="InterPro" id="IPR011672">
    <property type="entry name" value="DUF1614"/>
</dbReference>
<feature type="transmembrane region" description="Helical" evidence="1">
    <location>
        <begin position="147"/>
        <end position="167"/>
    </location>
</feature>
<protein>
    <submittedName>
        <fullName evidence="2">DUF1614 domain-containing protein</fullName>
    </submittedName>
</protein>
<dbReference type="Pfam" id="PF07758">
    <property type="entry name" value="DUF1614"/>
    <property type="match status" value="1"/>
</dbReference>
<keyword evidence="3" id="KW-1185">Reference proteome</keyword>
<feature type="transmembrane region" description="Helical" evidence="1">
    <location>
        <begin position="94"/>
        <end position="115"/>
    </location>
</feature>
<keyword evidence="1" id="KW-0472">Membrane</keyword>
<dbReference type="RefSeq" id="WP_172110380.1">
    <property type="nucleotide sequence ID" value="NZ_JABFDN010000002.1"/>
</dbReference>
<organism evidence="2 3">
    <name type="scientific">Bradyrhizobium aeschynomenes</name>
    <dbReference type="NCBI Taxonomy" id="2734909"/>
    <lineage>
        <taxon>Bacteria</taxon>
        <taxon>Pseudomonadati</taxon>
        <taxon>Pseudomonadota</taxon>
        <taxon>Alphaproteobacteria</taxon>
        <taxon>Hyphomicrobiales</taxon>
        <taxon>Nitrobacteraceae</taxon>
        <taxon>Bradyrhizobium</taxon>
    </lineage>
</organism>
<name>A0ABX2CAR6_9BRAD</name>
<keyword evidence="1" id="KW-1133">Transmembrane helix</keyword>